<comment type="caution">
    <text evidence="2">The sequence shown here is derived from an EMBL/GenBank/DDBJ whole genome shotgun (WGS) entry which is preliminary data.</text>
</comment>
<feature type="transmembrane region" description="Helical" evidence="1">
    <location>
        <begin position="86"/>
        <end position="106"/>
    </location>
</feature>
<feature type="transmembrane region" description="Helical" evidence="1">
    <location>
        <begin position="118"/>
        <end position="136"/>
    </location>
</feature>
<dbReference type="InterPro" id="IPR021325">
    <property type="entry name" value="CCB2/CCB4"/>
</dbReference>
<accession>A0AAW1P3M4</accession>
<dbReference type="AlphaFoldDB" id="A0AAW1P3M4"/>
<keyword evidence="3" id="KW-1185">Reference proteome</keyword>
<organism evidence="2 3">
    <name type="scientific">Symbiochloris irregularis</name>
    <dbReference type="NCBI Taxonomy" id="706552"/>
    <lineage>
        <taxon>Eukaryota</taxon>
        <taxon>Viridiplantae</taxon>
        <taxon>Chlorophyta</taxon>
        <taxon>core chlorophytes</taxon>
        <taxon>Trebouxiophyceae</taxon>
        <taxon>Trebouxiales</taxon>
        <taxon>Trebouxiaceae</taxon>
        <taxon>Symbiochloris</taxon>
    </lineage>
</organism>
<evidence type="ECO:0000256" key="1">
    <source>
        <dbReference type="SAM" id="Phobius"/>
    </source>
</evidence>
<keyword evidence="1" id="KW-0472">Membrane</keyword>
<proteinExistence type="predicted"/>
<dbReference type="InterPro" id="IPR044705">
    <property type="entry name" value="CCB4"/>
</dbReference>
<dbReference type="EMBL" id="JALJOQ010000060">
    <property type="protein sequence ID" value="KAK9803329.1"/>
    <property type="molecule type" value="Genomic_DNA"/>
</dbReference>
<evidence type="ECO:0000313" key="3">
    <source>
        <dbReference type="Proteomes" id="UP001465755"/>
    </source>
</evidence>
<reference evidence="2 3" key="1">
    <citation type="journal article" date="2024" name="Nat. Commun.">
        <title>Phylogenomics reveals the evolutionary origins of lichenization in chlorophyte algae.</title>
        <authorList>
            <person name="Puginier C."/>
            <person name="Libourel C."/>
            <person name="Otte J."/>
            <person name="Skaloud P."/>
            <person name="Haon M."/>
            <person name="Grisel S."/>
            <person name="Petersen M."/>
            <person name="Berrin J.G."/>
            <person name="Delaux P.M."/>
            <person name="Dal Grande F."/>
            <person name="Keller J."/>
        </authorList>
    </citation>
    <scope>NUCLEOTIDE SEQUENCE [LARGE SCALE GENOMIC DNA]</scope>
    <source>
        <strain evidence="2 3">SAG 2036</strain>
    </source>
</reference>
<dbReference type="Pfam" id="PF11152">
    <property type="entry name" value="CCB2_CCB4"/>
    <property type="match status" value="1"/>
</dbReference>
<sequence>MSAQLGAHNLWSCALQSLQTSCRHSLAVPCAVATCTYPSPQLSSPLKADHSARKSARQIRCKAQLNEVPADEEFDWVARNEQRLRALPLVAGGTGVAGIVLNRLLTQSGTVQAQSRDELIGVALCAVLLLVGLQWLSIKPRPLTQEEPLGKDVEYYSDKLPVDARQEVSWAWEATRSCTRCRALVVLYRGTCVAHLGSCSDKARPGQAQMGNLCNKAATSGEPNNLANLARYPGAVEFTSYLPINMQSILVQPLGNEGVMVLGSDYQRGFGRVDQIWAASVAQKLDSTLEDCVPKAQELAGAASA</sequence>
<dbReference type="GO" id="GO:0010190">
    <property type="term" value="P:cytochrome b6f complex assembly"/>
    <property type="evidence" value="ECO:0007669"/>
    <property type="project" value="TreeGrafter"/>
</dbReference>
<dbReference type="PANTHER" id="PTHR34943:SF2">
    <property type="entry name" value="PROTEIN COFACTOR ASSEMBLY OF COMPLEX C SUBUNIT B CCB4, CHLOROPLASTIC"/>
    <property type="match status" value="1"/>
</dbReference>
<name>A0AAW1P3M4_9CHLO</name>
<protein>
    <submittedName>
        <fullName evidence="2">Uncharacterized protein</fullName>
    </submittedName>
</protein>
<dbReference type="Proteomes" id="UP001465755">
    <property type="component" value="Unassembled WGS sequence"/>
</dbReference>
<dbReference type="GO" id="GO:0009507">
    <property type="term" value="C:chloroplast"/>
    <property type="evidence" value="ECO:0007669"/>
    <property type="project" value="TreeGrafter"/>
</dbReference>
<gene>
    <name evidence="2" type="ORF">WJX73_003780</name>
</gene>
<keyword evidence="1" id="KW-0812">Transmembrane</keyword>
<evidence type="ECO:0000313" key="2">
    <source>
        <dbReference type="EMBL" id="KAK9803329.1"/>
    </source>
</evidence>
<keyword evidence="1" id="KW-1133">Transmembrane helix</keyword>
<dbReference type="PANTHER" id="PTHR34943">
    <property type="match status" value="1"/>
</dbReference>